<comment type="subcellular location">
    <subcellularLocation>
        <location evidence="1">Membrane</location>
    </subcellularLocation>
</comment>
<accession>W9CFL1</accession>
<keyword evidence="7" id="KW-1185">Reference proteome</keyword>
<gene>
    <name evidence="6" type="ORF">SBOR_6042</name>
</gene>
<evidence type="ECO:0000256" key="1">
    <source>
        <dbReference type="ARBA" id="ARBA00004370"/>
    </source>
</evidence>
<name>W9CFL1_SCLBF</name>
<dbReference type="OrthoDB" id="3563682at2759"/>
<dbReference type="AlphaFoldDB" id="W9CFL1"/>
<evidence type="ECO:0000259" key="5">
    <source>
        <dbReference type="Pfam" id="PF12734"/>
    </source>
</evidence>
<dbReference type="InterPro" id="IPR028144">
    <property type="entry name" value="CYSTM_dom"/>
</dbReference>
<protein>
    <recommendedName>
        <fullName evidence="5">Cysteine-rich transmembrane domain-containing protein</fullName>
    </recommendedName>
</protein>
<sequence length="91" mass="9989">MAQQSQQPHRSLWDREPADVANMPPVYSQENKAPPQPQPPVYVTNDGRGGQREVVYVQQEQVERKHNKDDVALGCCAGCAAACCCCGCNVM</sequence>
<feature type="region of interest" description="Disordered" evidence="4">
    <location>
        <begin position="1"/>
        <end position="48"/>
    </location>
</feature>
<reference evidence="6 7" key="1">
    <citation type="journal article" date="2014" name="Genome Announc.">
        <title>Draft genome sequence of Sclerotinia borealis, a psychrophilic plant pathogenic fungus.</title>
        <authorList>
            <person name="Mardanov A.V."/>
            <person name="Beletsky A.V."/>
            <person name="Kadnikov V.V."/>
            <person name="Ignatov A.N."/>
            <person name="Ravin N.V."/>
        </authorList>
    </citation>
    <scope>NUCLEOTIDE SEQUENCE [LARGE SCALE GENOMIC DNA]</scope>
    <source>
        <strain evidence="7">F-4157</strain>
    </source>
</reference>
<dbReference type="Proteomes" id="UP000019487">
    <property type="component" value="Unassembled WGS sequence"/>
</dbReference>
<dbReference type="Pfam" id="PF12734">
    <property type="entry name" value="CYSTM"/>
    <property type="match status" value="1"/>
</dbReference>
<evidence type="ECO:0000256" key="3">
    <source>
        <dbReference type="ARBA" id="ARBA00023136"/>
    </source>
</evidence>
<organism evidence="6 7">
    <name type="scientific">Sclerotinia borealis (strain F-4128)</name>
    <dbReference type="NCBI Taxonomy" id="1432307"/>
    <lineage>
        <taxon>Eukaryota</taxon>
        <taxon>Fungi</taxon>
        <taxon>Dikarya</taxon>
        <taxon>Ascomycota</taxon>
        <taxon>Pezizomycotina</taxon>
        <taxon>Leotiomycetes</taxon>
        <taxon>Helotiales</taxon>
        <taxon>Sclerotiniaceae</taxon>
        <taxon>Sclerotinia</taxon>
    </lineage>
</organism>
<evidence type="ECO:0000256" key="2">
    <source>
        <dbReference type="ARBA" id="ARBA00009444"/>
    </source>
</evidence>
<comment type="similarity">
    <text evidence="2">Belongs to the CYSTM1 family.</text>
</comment>
<evidence type="ECO:0000313" key="7">
    <source>
        <dbReference type="Proteomes" id="UP000019487"/>
    </source>
</evidence>
<evidence type="ECO:0000313" key="6">
    <source>
        <dbReference type="EMBL" id="ESZ93559.1"/>
    </source>
</evidence>
<feature type="domain" description="Cysteine-rich transmembrane" evidence="5">
    <location>
        <begin position="55"/>
        <end position="88"/>
    </location>
</feature>
<dbReference type="HOGENOM" id="CLU_166980_0_0_1"/>
<evidence type="ECO:0000256" key="4">
    <source>
        <dbReference type="SAM" id="MobiDB-lite"/>
    </source>
</evidence>
<keyword evidence="3" id="KW-0472">Membrane</keyword>
<comment type="caution">
    <text evidence="6">The sequence shown here is derived from an EMBL/GenBank/DDBJ whole genome shotgun (WGS) entry which is preliminary data.</text>
</comment>
<dbReference type="EMBL" id="AYSA01000305">
    <property type="protein sequence ID" value="ESZ93559.1"/>
    <property type="molecule type" value="Genomic_DNA"/>
</dbReference>
<proteinExistence type="inferred from homology"/>